<organism evidence="2 3">
    <name type="scientific">Cohnella cholangitidis</name>
    <dbReference type="NCBI Taxonomy" id="2598458"/>
    <lineage>
        <taxon>Bacteria</taxon>
        <taxon>Bacillati</taxon>
        <taxon>Bacillota</taxon>
        <taxon>Bacilli</taxon>
        <taxon>Bacillales</taxon>
        <taxon>Paenibacillaceae</taxon>
        <taxon>Cohnella</taxon>
    </lineage>
</organism>
<dbReference type="AlphaFoldDB" id="A0A7G5C6X4"/>
<dbReference type="KEGG" id="cchl:FPL14_09445"/>
<dbReference type="Proteomes" id="UP000515679">
    <property type="component" value="Chromosome"/>
</dbReference>
<gene>
    <name evidence="2" type="ORF">FPL14_09445</name>
</gene>
<dbReference type="NCBIfam" id="NF042414">
    <property type="entry name" value="CLC_0170_fam"/>
    <property type="match status" value="1"/>
</dbReference>
<keyword evidence="1" id="KW-1133">Transmembrane helix</keyword>
<reference evidence="2 3" key="1">
    <citation type="submission" date="2019-07" db="EMBL/GenBank/DDBJ databases">
        <authorList>
            <person name="Kim J.K."/>
            <person name="Cheong H.-M."/>
            <person name="Choi Y."/>
            <person name="Hwang K.J."/>
            <person name="Lee S."/>
            <person name="Choi C."/>
        </authorList>
    </citation>
    <scope>NUCLEOTIDE SEQUENCE [LARGE SCALE GENOMIC DNA]</scope>
    <source>
        <strain evidence="2 3">KS 22</strain>
    </source>
</reference>
<dbReference type="EMBL" id="CP041969">
    <property type="protein sequence ID" value="QMV44958.1"/>
    <property type="molecule type" value="Genomic_DNA"/>
</dbReference>
<evidence type="ECO:0000313" key="3">
    <source>
        <dbReference type="Proteomes" id="UP000515679"/>
    </source>
</evidence>
<keyword evidence="3" id="KW-1185">Reference proteome</keyword>
<accession>A0A7G5C6X4</accession>
<evidence type="ECO:0000313" key="2">
    <source>
        <dbReference type="EMBL" id="QMV44958.1"/>
    </source>
</evidence>
<feature type="transmembrane region" description="Helical" evidence="1">
    <location>
        <begin position="6"/>
        <end position="25"/>
    </location>
</feature>
<sequence length="69" mass="7617">MGGNGYTGSFGYIIPLCLLTGLFILRWDVKGYETSSMGKEKKVAGIVGWINVWCGILLFVGNWISNKWG</sequence>
<name>A0A7G5C6X4_9BACL</name>
<evidence type="ECO:0000256" key="1">
    <source>
        <dbReference type="SAM" id="Phobius"/>
    </source>
</evidence>
<keyword evidence="1" id="KW-0472">Membrane</keyword>
<protein>
    <submittedName>
        <fullName evidence="2">Uncharacterized protein</fullName>
    </submittedName>
</protein>
<feature type="transmembrane region" description="Helical" evidence="1">
    <location>
        <begin position="46"/>
        <end position="64"/>
    </location>
</feature>
<keyword evidence="1" id="KW-0812">Transmembrane</keyword>
<proteinExistence type="predicted"/>
<dbReference type="InterPro" id="IPR049971">
    <property type="entry name" value="CLC_0170-like"/>
</dbReference>